<dbReference type="InterPro" id="IPR027417">
    <property type="entry name" value="P-loop_NTPase"/>
</dbReference>
<keyword evidence="1" id="KW-0547">Nucleotide-binding</keyword>
<sequence length="408" mass="47502">MAEKGVSDIKQFARVGTTLYKMVRQPSINGEFIERRVVWNVETFRQDYGNDKLSEIPKYDGFCTVPNHINYQSVIDKFLNLYEPIGHTPMPGECPLVLSLFKHIFGKQYELGLDYVQLLYTQPVQKLPILLLTSQERNTGKSTFLNFLKALFQGNVTFNTNEDFRSQFNSDWAGKLIIAVDEVLLDRREDSERLKNLSTALSYKIEAKGKDRYEVAFFAKFILSSNNEHLPVIIDSGEIRYWVRQVPALQTDDPNILPKLKAEIPHFLHFLLHRKLSTEQYGRMWFSPQQIRTAALQHIIRSNRCRMEVELTDILLDIMDSMGVDSVSFIPKDLIFLLEYARVRVDTIQIRKVLQEIWKLKPASNSLTYARYEGNYNAPERYSESKGIGRYYTVTREMLTHSDELMND</sequence>
<keyword evidence="4" id="KW-0347">Helicase</keyword>
<dbReference type="GO" id="GO:0005524">
    <property type="term" value="F:ATP binding"/>
    <property type="evidence" value="ECO:0007669"/>
    <property type="project" value="UniProtKB-KW"/>
</dbReference>
<protein>
    <submittedName>
        <fullName evidence="4">Helicase</fullName>
    </submittedName>
</protein>
<reference evidence="4 5" key="1">
    <citation type="journal article" date="2019" name="Nat. Med.">
        <title>A library of human gut bacterial isolates paired with longitudinal multiomics data enables mechanistic microbiome research.</title>
        <authorList>
            <person name="Poyet M."/>
            <person name="Groussin M."/>
            <person name="Gibbons S.M."/>
            <person name="Avila-Pacheco J."/>
            <person name="Jiang X."/>
            <person name="Kearney S.M."/>
            <person name="Perrotta A.R."/>
            <person name="Berdy B."/>
            <person name="Zhao S."/>
            <person name="Lieberman T.D."/>
            <person name="Swanson P.K."/>
            <person name="Smith M."/>
            <person name="Roesemann S."/>
            <person name="Alexander J.E."/>
            <person name="Rich S.A."/>
            <person name="Livny J."/>
            <person name="Vlamakis H."/>
            <person name="Clish C."/>
            <person name="Bullock K."/>
            <person name="Deik A."/>
            <person name="Scott J."/>
            <person name="Pierce K.A."/>
            <person name="Xavier R.J."/>
            <person name="Alm E.J."/>
        </authorList>
    </citation>
    <scope>NUCLEOTIDE SEQUENCE [LARGE SCALE GENOMIC DNA]</scope>
    <source>
        <strain evidence="4 5">BIOML-A73</strain>
    </source>
</reference>
<dbReference type="GO" id="GO:0004386">
    <property type="term" value="F:helicase activity"/>
    <property type="evidence" value="ECO:0007669"/>
    <property type="project" value="UniProtKB-KW"/>
</dbReference>
<dbReference type="Gene3D" id="3.40.50.300">
    <property type="entry name" value="P-loop containing nucleotide triphosphate hydrolases"/>
    <property type="match status" value="1"/>
</dbReference>
<feature type="domain" description="SF3 helicase" evidence="3">
    <location>
        <begin position="76"/>
        <end position="266"/>
    </location>
</feature>
<gene>
    <name evidence="4" type="ORF">GA560_17910</name>
</gene>
<dbReference type="SUPFAM" id="SSF52540">
    <property type="entry name" value="P-loop containing nucleoside triphosphate hydrolases"/>
    <property type="match status" value="1"/>
</dbReference>
<dbReference type="Proteomes" id="UP000474077">
    <property type="component" value="Unassembled WGS sequence"/>
</dbReference>
<dbReference type="InterPro" id="IPR045455">
    <property type="entry name" value="NrS-1_pol-like_helicase"/>
</dbReference>
<proteinExistence type="predicted"/>
<dbReference type="RefSeq" id="WP_049701272.1">
    <property type="nucleotide sequence ID" value="NZ_RCXZ01000028.1"/>
</dbReference>
<evidence type="ECO:0000259" key="3">
    <source>
        <dbReference type="PROSITE" id="PS51206"/>
    </source>
</evidence>
<keyword evidence="4" id="KW-0378">Hydrolase</keyword>
<evidence type="ECO:0000256" key="1">
    <source>
        <dbReference type="ARBA" id="ARBA00022741"/>
    </source>
</evidence>
<evidence type="ECO:0000313" key="5">
    <source>
        <dbReference type="Proteomes" id="UP000474077"/>
    </source>
</evidence>
<comment type="caution">
    <text evidence="4">The sequence shown here is derived from an EMBL/GenBank/DDBJ whole genome shotgun (WGS) entry which is preliminary data.</text>
</comment>
<evidence type="ECO:0000256" key="2">
    <source>
        <dbReference type="ARBA" id="ARBA00022840"/>
    </source>
</evidence>
<evidence type="ECO:0000313" key="4">
    <source>
        <dbReference type="EMBL" id="KAB6080115.1"/>
    </source>
</evidence>
<dbReference type="AlphaFoldDB" id="A0A4Q5D894"/>
<keyword evidence="2" id="KW-0067">ATP-binding</keyword>
<dbReference type="InterPro" id="IPR014015">
    <property type="entry name" value="Helicase_SF3_DNA-vir"/>
</dbReference>
<dbReference type="PROSITE" id="PS51206">
    <property type="entry name" value="SF3_HELICASE_1"/>
    <property type="match status" value="1"/>
</dbReference>
<dbReference type="Pfam" id="PF19263">
    <property type="entry name" value="DUF5906"/>
    <property type="match status" value="1"/>
</dbReference>
<dbReference type="EMBL" id="WDER01000058">
    <property type="protein sequence ID" value="KAB6080115.1"/>
    <property type="molecule type" value="Genomic_DNA"/>
</dbReference>
<accession>A0A4Q5D894</accession>
<organism evidence="4 5">
    <name type="scientific">Bacteroides xylanisolvens</name>
    <dbReference type="NCBI Taxonomy" id="371601"/>
    <lineage>
        <taxon>Bacteria</taxon>
        <taxon>Pseudomonadati</taxon>
        <taxon>Bacteroidota</taxon>
        <taxon>Bacteroidia</taxon>
        <taxon>Bacteroidales</taxon>
        <taxon>Bacteroidaceae</taxon>
        <taxon>Bacteroides</taxon>
    </lineage>
</organism>
<name>A0A4Q5D894_9BACE</name>